<dbReference type="Proteomes" id="UP001558652">
    <property type="component" value="Unassembled WGS sequence"/>
</dbReference>
<feature type="compositionally biased region" description="Polar residues" evidence="1">
    <location>
        <begin position="147"/>
        <end position="156"/>
    </location>
</feature>
<organism evidence="2 3">
    <name type="scientific">Ranatra chinensis</name>
    <dbReference type="NCBI Taxonomy" id="642074"/>
    <lineage>
        <taxon>Eukaryota</taxon>
        <taxon>Metazoa</taxon>
        <taxon>Ecdysozoa</taxon>
        <taxon>Arthropoda</taxon>
        <taxon>Hexapoda</taxon>
        <taxon>Insecta</taxon>
        <taxon>Pterygota</taxon>
        <taxon>Neoptera</taxon>
        <taxon>Paraneoptera</taxon>
        <taxon>Hemiptera</taxon>
        <taxon>Heteroptera</taxon>
        <taxon>Panheteroptera</taxon>
        <taxon>Nepomorpha</taxon>
        <taxon>Nepidae</taxon>
        <taxon>Ranatrinae</taxon>
        <taxon>Ranatra</taxon>
    </lineage>
</organism>
<feature type="region of interest" description="Disordered" evidence="1">
    <location>
        <begin position="36"/>
        <end position="118"/>
    </location>
</feature>
<proteinExistence type="predicted"/>
<reference evidence="2 3" key="1">
    <citation type="submission" date="2024-07" db="EMBL/GenBank/DDBJ databases">
        <title>Chromosome-level genome assembly of the water stick insect Ranatra chinensis (Heteroptera: Nepidae).</title>
        <authorList>
            <person name="Liu X."/>
        </authorList>
    </citation>
    <scope>NUCLEOTIDE SEQUENCE [LARGE SCALE GENOMIC DNA]</scope>
    <source>
        <strain evidence="2">Cailab_2021Rc</strain>
        <tissue evidence="2">Muscle</tissue>
    </source>
</reference>
<keyword evidence="3" id="KW-1185">Reference proteome</keyword>
<evidence type="ECO:0000256" key="1">
    <source>
        <dbReference type="SAM" id="MobiDB-lite"/>
    </source>
</evidence>
<accession>A0ABD0Z4P0</accession>
<sequence length="156" mass="17939">MRGSPDNQILIESNPTHPLSSPLTKRWLYCPWSVSARTPDSTVEDGDVLRALSTGPTNSEQETTDHSNIRRKKFEKGPENKVHDKEPREDSDNKPTKNKEHKRDKKKEEKEADFINRHLYVKPDASALITMPDFTSKGMESYWPDPINSSERTQFS</sequence>
<evidence type="ECO:0000313" key="3">
    <source>
        <dbReference type="Proteomes" id="UP001558652"/>
    </source>
</evidence>
<name>A0ABD0Z4P0_9HEMI</name>
<feature type="region of interest" description="Disordered" evidence="1">
    <location>
        <begin position="1"/>
        <end position="24"/>
    </location>
</feature>
<comment type="caution">
    <text evidence="2">The sequence shown here is derived from an EMBL/GenBank/DDBJ whole genome shotgun (WGS) entry which is preliminary data.</text>
</comment>
<evidence type="ECO:0000313" key="2">
    <source>
        <dbReference type="EMBL" id="KAL1139482.1"/>
    </source>
</evidence>
<feature type="region of interest" description="Disordered" evidence="1">
    <location>
        <begin position="136"/>
        <end position="156"/>
    </location>
</feature>
<dbReference type="EMBL" id="JBFDAA010000002">
    <property type="protein sequence ID" value="KAL1139482.1"/>
    <property type="molecule type" value="Genomic_DNA"/>
</dbReference>
<gene>
    <name evidence="2" type="ORF">AAG570_006466</name>
</gene>
<feature type="compositionally biased region" description="Polar residues" evidence="1">
    <location>
        <begin position="1"/>
        <end position="23"/>
    </location>
</feature>
<dbReference type="AlphaFoldDB" id="A0ABD0Z4P0"/>
<feature type="compositionally biased region" description="Basic and acidic residues" evidence="1">
    <location>
        <begin position="106"/>
        <end position="116"/>
    </location>
</feature>
<feature type="compositionally biased region" description="Basic and acidic residues" evidence="1">
    <location>
        <begin position="75"/>
        <end position="98"/>
    </location>
</feature>
<protein>
    <submittedName>
        <fullName evidence="2">Uncharacterized protein</fullName>
    </submittedName>
</protein>